<organism evidence="9 10">
    <name type="scientific">Pseudomonas luteola</name>
    <dbReference type="NCBI Taxonomy" id="47886"/>
    <lineage>
        <taxon>Bacteria</taxon>
        <taxon>Pseudomonadati</taxon>
        <taxon>Pseudomonadota</taxon>
        <taxon>Gammaproteobacteria</taxon>
        <taxon>Pseudomonadales</taxon>
        <taxon>Pseudomonadaceae</taxon>
        <taxon>Pseudomonas</taxon>
    </lineage>
</organism>
<protein>
    <recommendedName>
        <fullName evidence="5">Protein-arginine rhamnosyltransferase</fullName>
    </recommendedName>
    <alternativeName>
        <fullName evidence="6">EF-P arginine rhamnosyltransferase</fullName>
    </alternativeName>
</protein>
<evidence type="ECO:0000256" key="1">
    <source>
        <dbReference type="ARBA" id="ARBA00022676"/>
    </source>
</evidence>
<comment type="similarity">
    <text evidence="4">Belongs to the glycosyltransferase 104 family.</text>
</comment>
<dbReference type="Pfam" id="PF10093">
    <property type="entry name" value="EarP"/>
    <property type="match status" value="1"/>
</dbReference>
<evidence type="ECO:0000313" key="9">
    <source>
        <dbReference type="EMBL" id="SPZ05936.1"/>
    </source>
</evidence>
<dbReference type="InterPro" id="IPR016633">
    <property type="entry name" value="EarP"/>
</dbReference>
<evidence type="ECO:0000313" key="11">
    <source>
        <dbReference type="Proteomes" id="UP000626180"/>
    </source>
</evidence>
<dbReference type="PIRSF" id="PIRSF015557">
    <property type="entry name" value="UCP015557"/>
    <property type="match status" value="1"/>
</dbReference>
<dbReference type="AlphaFoldDB" id="A0A2X2CJS1"/>
<evidence type="ECO:0000313" key="8">
    <source>
        <dbReference type="EMBL" id="MBF8640579.1"/>
    </source>
</evidence>
<keyword evidence="2" id="KW-0808">Transferase</keyword>
<evidence type="ECO:0000256" key="5">
    <source>
        <dbReference type="ARBA" id="ARBA00024416"/>
    </source>
</evidence>
<reference evidence="8 11" key="2">
    <citation type="submission" date="2020-10" db="EMBL/GenBank/DDBJ databases">
        <title>Genome sequences of Pseudomonas isolates.</title>
        <authorList>
            <person name="Wessels L."/>
            <person name="Reich F."/>
            <person name="Hammerl J."/>
        </authorList>
    </citation>
    <scope>NUCLEOTIDE SEQUENCE [LARGE SCALE GENOMIC DNA]</scope>
    <source>
        <strain evidence="8 11">20-MO00624-0</strain>
    </source>
</reference>
<reference evidence="9 10" key="1">
    <citation type="submission" date="2018-06" db="EMBL/GenBank/DDBJ databases">
        <authorList>
            <consortium name="Pathogen Informatics"/>
            <person name="Doyle S."/>
        </authorList>
    </citation>
    <scope>NUCLEOTIDE SEQUENCE [LARGE SCALE GENOMIC DNA]</scope>
    <source>
        <strain evidence="9 10">NCTC11842</strain>
    </source>
</reference>
<sequence length="382" mass="43457">MNASWDIFCSVVDNYGDIGVTWRLARQLVAEHGQQVRLWVDDWSSFARIHPAAGISDDPVQRHLGVEVHRWTAVWPDDVIPADVVVEAFGCPLPAPYIDAMARRASHPLWINLEYLSAEAWVESCHRLPSPQQGMQKYFFFPGFTQGTGGLLREKDLLDKRLHFQASTDARARFLAALGITQTPGERILSLFSYEIPALSEWLDELAQGAEPTLLLIPEGRVLSNVAHWLEAEALKAGEEYHRGALRLCIVPFRQQDDYDLLLWCCDFNAARGEESFIRAQWAGRPFIWHIYPQEERAHMLKLDAFLDRYLVGASPAAQVATRTLWHAWNGEGSLGQAWREWSKHEAEMTAHAENWCARQSELNDLASTLVQFHTERLLYGA</sequence>
<keyword evidence="11" id="KW-1185">Reference proteome</keyword>
<evidence type="ECO:0000256" key="2">
    <source>
        <dbReference type="ARBA" id="ARBA00022679"/>
    </source>
</evidence>
<dbReference type="Proteomes" id="UP000626180">
    <property type="component" value="Unassembled WGS sequence"/>
</dbReference>
<evidence type="ECO:0000256" key="7">
    <source>
        <dbReference type="ARBA" id="ARBA00048472"/>
    </source>
</evidence>
<evidence type="ECO:0000256" key="3">
    <source>
        <dbReference type="ARBA" id="ARBA00024303"/>
    </source>
</evidence>
<dbReference type="RefSeq" id="WP_010798022.1">
    <property type="nucleotide sequence ID" value="NZ_FQYS01000003.1"/>
</dbReference>
<evidence type="ECO:0000256" key="6">
    <source>
        <dbReference type="ARBA" id="ARBA00030025"/>
    </source>
</evidence>
<dbReference type="NCBIfam" id="TIGR03837">
    <property type="entry name" value="efp_Arg_rhamno"/>
    <property type="match status" value="1"/>
</dbReference>
<keyword evidence="8" id="KW-0251">Elongation factor</keyword>
<keyword evidence="1" id="KW-0328">Glycosyltransferase</keyword>
<dbReference type="GO" id="GO:0106361">
    <property type="term" value="F:protein-arginine rhamnosyltransferase activity"/>
    <property type="evidence" value="ECO:0007669"/>
    <property type="project" value="InterPro"/>
</dbReference>
<comment type="catalytic activity">
    <reaction evidence="7">
        <text>dTDP-beta-L-rhamnose + L-arginyl-[protein] = N(omega)-(alpha-L-rhamnosyl)-L-arginyl-[protein] + dTDP + H(+)</text>
        <dbReference type="Rhea" id="RHEA:66692"/>
        <dbReference type="Rhea" id="RHEA-COMP:10532"/>
        <dbReference type="Rhea" id="RHEA-COMP:17096"/>
        <dbReference type="ChEBI" id="CHEBI:15378"/>
        <dbReference type="ChEBI" id="CHEBI:29965"/>
        <dbReference type="ChEBI" id="CHEBI:57510"/>
        <dbReference type="ChEBI" id="CHEBI:58369"/>
        <dbReference type="ChEBI" id="CHEBI:167445"/>
    </reaction>
    <physiologicalReaction direction="left-to-right" evidence="7">
        <dbReference type="Rhea" id="RHEA:66693"/>
    </physiologicalReaction>
</comment>
<dbReference type="GO" id="GO:0003746">
    <property type="term" value="F:translation elongation factor activity"/>
    <property type="evidence" value="ECO:0007669"/>
    <property type="project" value="UniProtKB-KW"/>
</dbReference>
<evidence type="ECO:0000313" key="10">
    <source>
        <dbReference type="Proteomes" id="UP000250443"/>
    </source>
</evidence>
<comment type="function">
    <text evidence="3">Protein-arginine rhamnosyltransferase that catalyzes the transfer of a single rhamnose to elongation factor P (EF-P) on 'Lys-32', a modification required for EF-P-dependent rescue of polyproline stalled ribosomes.</text>
</comment>
<gene>
    <name evidence="8" type="primary">earP</name>
    <name evidence="8" type="ORF">IRZ65_07790</name>
    <name evidence="9" type="ORF">NCTC11842_01860</name>
</gene>
<name>A0A2X2CJS1_PSELU</name>
<evidence type="ECO:0000256" key="4">
    <source>
        <dbReference type="ARBA" id="ARBA00024346"/>
    </source>
</evidence>
<proteinExistence type="inferred from homology"/>
<keyword evidence="8" id="KW-0648">Protein biosynthesis</keyword>
<dbReference type="Proteomes" id="UP000250443">
    <property type="component" value="Unassembled WGS sequence"/>
</dbReference>
<dbReference type="EMBL" id="UAUF01000011">
    <property type="protein sequence ID" value="SPZ05936.1"/>
    <property type="molecule type" value="Genomic_DNA"/>
</dbReference>
<dbReference type="EMBL" id="JADMCD010000003">
    <property type="protein sequence ID" value="MBF8640579.1"/>
    <property type="molecule type" value="Genomic_DNA"/>
</dbReference>
<accession>A0A2X2CJS1</accession>